<protein>
    <submittedName>
        <fullName evidence="1">Uncharacterized protein</fullName>
    </submittedName>
</protein>
<dbReference type="Proteomes" id="UP000807353">
    <property type="component" value="Unassembled WGS sequence"/>
</dbReference>
<sequence>MVFNKDEKCPGVTGNCTVVRYPMPCSTCPSAFLQNTDINQLSNKIWCSDSSPITRIGL</sequence>
<name>A0A9P5YCL9_9AGAR</name>
<accession>A0A9P5YCL9</accession>
<evidence type="ECO:0000313" key="2">
    <source>
        <dbReference type="Proteomes" id="UP000807353"/>
    </source>
</evidence>
<keyword evidence="2" id="KW-1185">Reference proteome</keyword>
<evidence type="ECO:0000313" key="1">
    <source>
        <dbReference type="EMBL" id="KAF9466317.1"/>
    </source>
</evidence>
<dbReference type="EMBL" id="MU150242">
    <property type="protein sequence ID" value="KAF9466317.1"/>
    <property type="molecule type" value="Genomic_DNA"/>
</dbReference>
<dbReference type="AlphaFoldDB" id="A0A9P5YCL9"/>
<reference evidence="1" key="1">
    <citation type="submission" date="2020-11" db="EMBL/GenBank/DDBJ databases">
        <authorList>
            <consortium name="DOE Joint Genome Institute"/>
            <person name="Ahrendt S."/>
            <person name="Riley R."/>
            <person name="Andreopoulos W."/>
            <person name="Labutti K."/>
            <person name="Pangilinan J."/>
            <person name="Ruiz-Duenas F.J."/>
            <person name="Barrasa J.M."/>
            <person name="Sanchez-Garcia M."/>
            <person name="Camarero S."/>
            <person name="Miyauchi S."/>
            <person name="Serrano A."/>
            <person name="Linde D."/>
            <person name="Babiker R."/>
            <person name="Drula E."/>
            <person name="Ayuso-Fernandez I."/>
            <person name="Pacheco R."/>
            <person name="Padilla G."/>
            <person name="Ferreira P."/>
            <person name="Barriuso J."/>
            <person name="Kellner H."/>
            <person name="Castanera R."/>
            <person name="Alfaro M."/>
            <person name="Ramirez L."/>
            <person name="Pisabarro A.G."/>
            <person name="Kuo A."/>
            <person name="Tritt A."/>
            <person name="Lipzen A."/>
            <person name="He G."/>
            <person name="Yan M."/>
            <person name="Ng V."/>
            <person name="Cullen D."/>
            <person name="Martin F."/>
            <person name="Rosso M.-N."/>
            <person name="Henrissat B."/>
            <person name="Hibbett D."/>
            <person name="Martinez A.T."/>
            <person name="Grigoriev I.V."/>
        </authorList>
    </citation>
    <scope>NUCLEOTIDE SEQUENCE</scope>
    <source>
        <strain evidence="1">CBS 247.69</strain>
    </source>
</reference>
<gene>
    <name evidence="1" type="ORF">BDZ94DRAFT_1251653</name>
</gene>
<proteinExistence type="predicted"/>
<comment type="caution">
    <text evidence="1">The sequence shown here is derived from an EMBL/GenBank/DDBJ whole genome shotgun (WGS) entry which is preliminary data.</text>
</comment>
<organism evidence="1 2">
    <name type="scientific">Collybia nuda</name>
    <dbReference type="NCBI Taxonomy" id="64659"/>
    <lineage>
        <taxon>Eukaryota</taxon>
        <taxon>Fungi</taxon>
        <taxon>Dikarya</taxon>
        <taxon>Basidiomycota</taxon>
        <taxon>Agaricomycotina</taxon>
        <taxon>Agaricomycetes</taxon>
        <taxon>Agaricomycetidae</taxon>
        <taxon>Agaricales</taxon>
        <taxon>Tricholomatineae</taxon>
        <taxon>Clitocybaceae</taxon>
        <taxon>Collybia</taxon>
    </lineage>
</organism>